<dbReference type="AlphaFoldDB" id="A0A1H9H9R8"/>
<dbReference type="Pfam" id="PF11239">
    <property type="entry name" value="DUF3040"/>
    <property type="match status" value="1"/>
</dbReference>
<proteinExistence type="predicted"/>
<dbReference type="EMBL" id="FOFT01000002">
    <property type="protein sequence ID" value="SEQ58978.1"/>
    <property type="molecule type" value="Genomic_DNA"/>
</dbReference>
<dbReference type="InterPro" id="IPR021401">
    <property type="entry name" value="DUF3040"/>
</dbReference>
<keyword evidence="1" id="KW-0812">Transmembrane</keyword>
<keyword evidence="1" id="KW-1133">Transmembrane helix</keyword>
<gene>
    <name evidence="2" type="ORF">SAMN05216195_102806</name>
</gene>
<dbReference type="Proteomes" id="UP000199028">
    <property type="component" value="Unassembled WGS sequence"/>
</dbReference>
<organism evidence="2 3">
    <name type="scientific">Lentzea flaviverrucosa</name>
    <dbReference type="NCBI Taxonomy" id="200379"/>
    <lineage>
        <taxon>Bacteria</taxon>
        <taxon>Bacillati</taxon>
        <taxon>Actinomycetota</taxon>
        <taxon>Actinomycetes</taxon>
        <taxon>Pseudonocardiales</taxon>
        <taxon>Pseudonocardiaceae</taxon>
        <taxon>Lentzea</taxon>
    </lineage>
</organism>
<reference evidence="3" key="1">
    <citation type="submission" date="2016-10" db="EMBL/GenBank/DDBJ databases">
        <authorList>
            <person name="Varghese N."/>
            <person name="Submissions S."/>
        </authorList>
    </citation>
    <scope>NUCLEOTIDE SEQUENCE [LARGE SCALE GENOMIC DNA]</scope>
    <source>
        <strain evidence="3">CGMCC 4.578</strain>
    </source>
</reference>
<sequence>MLSDREREKLSEIERSLSGEDPKLAETLAGAPWPSRARHHHVRTVLMVVAALLAVVALVLGHMTGAIACALVAGWTWGARQRRTTPGIHRSRATD</sequence>
<keyword evidence="1" id="KW-0472">Membrane</keyword>
<evidence type="ECO:0000313" key="3">
    <source>
        <dbReference type="Proteomes" id="UP000199028"/>
    </source>
</evidence>
<feature type="transmembrane region" description="Helical" evidence="1">
    <location>
        <begin position="45"/>
        <end position="77"/>
    </location>
</feature>
<evidence type="ECO:0008006" key="4">
    <source>
        <dbReference type="Google" id="ProtNLM"/>
    </source>
</evidence>
<keyword evidence="3" id="KW-1185">Reference proteome</keyword>
<dbReference type="OrthoDB" id="3700872at2"/>
<name>A0A1H9H9R8_9PSEU</name>
<accession>A0A1H9H9R8</accession>
<evidence type="ECO:0000256" key="1">
    <source>
        <dbReference type="SAM" id="Phobius"/>
    </source>
</evidence>
<dbReference type="RefSeq" id="WP_090064302.1">
    <property type="nucleotide sequence ID" value="NZ_FOFT01000002.1"/>
</dbReference>
<evidence type="ECO:0000313" key="2">
    <source>
        <dbReference type="EMBL" id="SEQ58978.1"/>
    </source>
</evidence>
<protein>
    <recommendedName>
        <fullName evidence="4">DUF3040 domain-containing protein</fullName>
    </recommendedName>
</protein>